<dbReference type="SUPFAM" id="SSF56801">
    <property type="entry name" value="Acetyl-CoA synthetase-like"/>
    <property type="match status" value="1"/>
</dbReference>
<dbReference type="EC" id="6.2.1.1" evidence="1"/>
<reference evidence="3" key="1">
    <citation type="submission" date="2023-06" db="EMBL/GenBank/DDBJ databases">
        <title>Genomic analysis of the entomopathogenic nematode Steinernema hermaphroditum.</title>
        <authorList>
            <person name="Schwarz E.M."/>
            <person name="Heppert J.K."/>
            <person name="Baniya A."/>
            <person name="Schwartz H.T."/>
            <person name="Tan C.-H."/>
            <person name="Antoshechkin I."/>
            <person name="Sternberg P.W."/>
            <person name="Goodrich-Blair H."/>
            <person name="Dillman A.R."/>
        </authorList>
    </citation>
    <scope>NUCLEOTIDE SEQUENCE</scope>
    <source>
        <strain evidence="3">PS9179</strain>
        <tissue evidence="3">Whole animal</tissue>
    </source>
</reference>
<accession>A0AA39M0M1</accession>
<keyword evidence="4" id="KW-1185">Reference proteome</keyword>
<dbReference type="Gene3D" id="3.40.50.12780">
    <property type="entry name" value="N-terminal domain of ligase-like"/>
    <property type="match status" value="2"/>
</dbReference>
<dbReference type="EMBL" id="JAUCMV010000002">
    <property type="protein sequence ID" value="KAK0416477.1"/>
    <property type="molecule type" value="Genomic_DNA"/>
</dbReference>
<dbReference type="GO" id="GO:0003987">
    <property type="term" value="F:acetate-CoA ligase activity"/>
    <property type="evidence" value="ECO:0007669"/>
    <property type="project" value="UniProtKB-EC"/>
</dbReference>
<dbReference type="AlphaFoldDB" id="A0AA39M0M1"/>
<protein>
    <recommendedName>
        <fullName evidence="1">acetate--CoA ligase</fullName>
        <ecNumber evidence="1">6.2.1.1</ecNumber>
    </recommendedName>
</protein>
<sequence length="364" mass="40653">MDNIATLCLEKNLQKIKADDPIVYKFHWEGNYWDGDIHDYAQLSLETVSVVAKKCAHVLRQKGVSRGDTVLAFVHTVIQLPIIALGCAHVGATFVFIHPSEQDPEVLARKIAASRPKTIVAVDGFWRGAELVAAKKNLDAALLRTPHRVESVLVIRHTGANPGTPSPSEEFVGRRPSYRLEVPMEEGRDFPWSKAISTAPEPEAVDGAVVPRPEDVVAAFLRTTPQDVEKEELTAKTLLEAVERRLEEKAPLSPFWNVGFPDRKEDVVALVAAMIAGVELVLFEGILSHPDPSRIGQVVSKYEVRQIAIWPSDVEFLMKFPDYVHFWKMGSLRSVIYKGQEDDVDEMKWLKENFTGAEVEALLD</sequence>
<feature type="domain" description="AMP-dependent synthetase/ligase" evidence="2">
    <location>
        <begin position="39"/>
        <end position="170"/>
    </location>
</feature>
<comment type="caution">
    <text evidence="3">The sequence shown here is derived from an EMBL/GenBank/DDBJ whole genome shotgun (WGS) entry which is preliminary data.</text>
</comment>
<evidence type="ECO:0000256" key="1">
    <source>
        <dbReference type="ARBA" id="ARBA00013275"/>
    </source>
</evidence>
<dbReference type="InterPro" id="IPR042099">
    <property type="entry name" value="ANL_N_sf"/>
</dbReference>
<dbReference type="PANTHER" id="PTHR24095:SF244">
    <property type="entry name" value="ACETYL-COENZYME A SYNTHETASE"/>
    <property type="match status" value="1"/>
</dbReference>
<proteinExistence type="predicted"/>
<dbReference type="InterPro" id="IPR000873">
    <property type="entry name" value="AMP-dep_synth/lig_dom"/>
</dbReference>
<evidence type="ECO:0000259" key="2">
    <source>
        <dbReference type="Pfam" id="PF00501"/>
    </source>
</evidence>
<evidence type="ECO:0000313" key="4">
    <source>
        <dbReference type="Proteomes" id="UP001175271"/>
    </source>
</evidence>
<dbReference type="Pfam" id="PF00501">
    <property type="entry name" value="AMP-binding"/>
    <property type="match status" value="1"/>
</dbReference>
<name>A0AA39M0M1_9BILA</name>
<organism evidence="3 4">
    <name type="scientific">Steinernema hermaphroditum</name>
    <dbReference type="NCBI Taxonomy" id="289476"/>
    <lineage>
        <taxon>Eukaryota</taxon>
        <taxon>Metazoa</taxon>
        <taxon>Ecdysozoa</taxon>
        <taxon>Nematoda</taxon>
        <taxon>Chromadorea</taxon>
        <taxon>Rhabditida</taxon>
        <taxon>Tylenchina</taxon>
        <taxon>Panagrolaimomorpha</taxon>
        <taxon>Strongyloidoidea</taxon>
        <taxon>Steinernematidae</taxon>
        <taxon>Steinernema</taxon>
    </lineage>
</organism>
<evidence type="ECO:0000313" key="3">
    <source>
        <dbReference type="EMBL" id="KAK0416477.1"/>
    </source>
</evidence>
<dbReference type="GO" id="GO:0006085">
    <property type="term" value="P:acetyl-CoA biosynthetic process"/>
    <property type="evidence" value="ECO:0007669"/>
    <property type="project" value="TreeGrafter"/>
</dbReference>
<gene>
    <name evidence="3" type="ORF">QR680_012511</name>
</gene>
<dbReference type="PANTHER" id="PTHR24095">
    <property type="entry name" value="ACETYL-COENZYME A SYNTHETASE"/>
    <property type="match status" value="1"/>
</dbReference>
<dbReference type="Proteomes" id="UP001175271">
    <property type="component" value="Unassembled WGS sequence"/>
</dbReference>